<dbReference type="PROSITE" id="PS50920">
    <property type="entry name" value="SOLCAR"/>
    <property type="match status" value="3"/>
</dbReference>
<dbReference type="Pfam" id="PF00153">
    <property type="entry name" value="Mito_carr"/>
    <property type="match status" value="2"/>
</dbReference>
<dbReference type="EMBL" id="CM000618">
    <property type="protein sequence ID" value="EEC46030.1"/>
    <property type="molecule type" value="Genomic_DNA"/>
</dbReference>
<organism evidence="12 13">
    <name type="scientific">Phaeodactylum tricornutum (strain CCAP 1055/1)</name>
    <dbReference type="NCBI Taxonomy" id="556484"/>
    <lineage>
        <taxon>Eukaryota</taxon>
        <taxon>Sar</taxon>
        <taxon>Stramenopiles</taxon>
        <taxon>Ochrophyta</taxon>
        <taxon>Bacillariophyta</taxon>
        <taxon>Bacillariophyceae</taxon>
        <taxon>Bacillariophycidae</taxon>
        <taxon>Naviculales</taxon>
        <taxon>Phaeodactylaceae</taxon>
        <taxon>Phaeodactylum</taxon>
    </lineage>
</organism>
<evidence type="ECO:0000256" key="10">
    <source>
        <dbReference type="PROSITE-ProRule" id="PRU00282"/>
    </source>
</evidence>
<dbReference type="STRING" id="556484.B7G6K2"/>
<gene>
    <name evidence="12" type="ORF">PHATRDRAFT_22315</name>
</gene>
<accession>B7G6K2</accession>
<evidence type="ECO:0000256" key="6">
    <source>
        <dbReference type="ARBA" id="ARBA00022792"/>
    </source>
</evidence>
<evidence type="ECO:0000313" key="12">
    <source>
        <dbReference type="EMBL" id="EEC46030.1"/>
    </source>
</evidence>
<keyword evidence="8" id="KW-0496">Mitochondrion</keyword>
<comment type="subcellular location">
    <subcellularLocation>
        <location evidence="1">Mitochondrion inner membrane</location>
        <topology evidence="1">Multi-pass membrane protein</topology>
    </subcellularLocation>
</comment>
<dbReference type="PANTHER" id="PTHR45671:SF10">
    <property type="entry name" value="SOLUTE CARRIER FAMILY 25 MEMBER 3"/>
    <property type="match status" value="1"/>
</dbReference>
<dbReference type="RefSeq" id="XP_002182743.1">
    <property type="nucleotide sequence ID" value="XM_002182707.1"/>
</dbReference>
<keyword evidence="6" id="KW-0999">Mitochondrion inner membrane</keyword>
<keyword evidence="3 11" id="KW-0813">Transport</keyword>
<sequence>MDQVYDIRVGRRSEREYRHRRWNARWAHEIPHDNAYYSKCLTGGVLSSSIRWVLTPLDSIKTNMQANPNKFPYLSSGLRTVYAEEGVRGLYRGLGATVLSYSFQSGTKYFLYEILKDQFSTLAGEDHAHAYRDLIYVTAAGCAEACADVLMCPWEMTKVKVQTSAPGTFPVAFGPSLVAMMHNRRDLRFPFGSLGPLIGRQLPGTIANFYTFEKVVEKLYTHVLTQPKDSYSKPTQLSVTLIAGYVSGSVAAVISHPADSLISLMAKPKYQNHTIQEIIRDVGLLKLATKGLGPRIAMTGTIISFQWWIYDTFKTVMGMGTTGGKS</sequence>
<evidence type="ECO:0000256" key="5">
    <source>
        <dbReference type="ARBA" id="ARBA00022737"/>
    </source>
</evidence>
<evidence type="ECO:0008006" key="14">
    <source>
        <dbReference type="Google" id="ProtNLM"/>
    </source>
</evidence>
<evidence type="ECO:0000256" key="8">
    <source>
        <dbReference type="ARBA" id="ARBA00023128"/>
    </source>
</evidence>
<dbReference type="AlphaFoldDB" id="B7G6K2"/>
<keyword evidence="5" id="KW-0677">Repeat</keyword>
<reference evidence="13" key="2">
    <citation type="submission" date="2008-08" db="EMBL/GenBank/DDBJ databases">
        <authorList>
            <consortium name="Diatom Consortium"/>
            <person name="Grigoriev I."/>
            <person name="Grimwood J."/>
            <person name="Kuo A."/>
            <person name="Otillar R.P."/>
            <person name="Salamov A."/>
            <person name="Detter J.C."/>
            <person name="Lindquist E."/>
            <person name="Shapiro H."/>
            <person name="Lucas S."/>
            <person name="Glavina del Rio T."/>
            <person name="Pitluck S."/>
            <person name="Rokhsar D."/>
            <person name="Bowler C."/>
        </authorList>
    </citation>
    <scope>GENOME REANNOTATION</scope>
    <source>
        <strain evidence="13">CCAP 1055/1</strain>
    </source>
</reference>
<comment type="similarity">
    <text evidence="2 11">Belongs to the mitochondrial carrier (TC 2.A.29) family.</text>
</comment>
<feature type="repeat" description="Solcar" evidence="10">
    <location>
        <begin position="131"/>
        <end position="218"/>
    </location>
</feature>
<dbReference type="Gene3D" id="1.50.40.10">
    <property type="entry name" value="Mitochondrial carrier domain"/>
    <property type="match status" value="2"/>
</dbReference>
<dbReference type="KEGG" id="pti:PHATRDRAFT_22315"/>
<dbReference type="GeneID" id="7203373"/>
<protein>
    <recommendedName>
        <fullName evidence="14">Mitochondrial carrier protein</fullName>
    </recommendedName>
</protein>
<feature type="repeat" description="Solcar" evidence="10">
    <location>
        <begin position="35"/>
        <end position="118"/>
    </location>
</feature>
<evidence type="ECO:0000256" key="7">
    <source>
        <dbReference type="ARBA" id="ARBA00022989"/>
    </source>
</evidence>
<evidence type="ECO:0000256" key="1">
    <source>
        <dbReference type="ARBA" id="ARBA00004448"/>
    </source>
</evidence>
<feature type="repeat" description="Solcar" evidence="10">
    <location>
        <begin position="235"/>
        <end position="316"/>
    </location>
</feature>
<dbReference type="InParanoid" id="B7G6K2"/>
<dbReference type="PANTHER" id="PTHR45671">
    <property type="entry name" value="SOLUTE CARRIER FAMILY 25 (MITOCHONDRIAL CARRIER PHOSPHATE CARRIER), MEMBER 3, LIKE-RELATED-RELATED"/>
    <property type="match status" value="1"/>
</dbReference>
<evidence type="ECO:0000256" key="9">
    <source>
        <dbReference type="ARBA" id="ARBA00023136"/>
    </source>
</evidence>
<dbReference type="OrthoDB" id="427452at2759"/>
<dbReference type="HOGENOM" id="CLU_039456_2_0_1"/>
<keyword evidence="4 10" id="KW-0812">Transmembrane</keyword>
<dbReference type="InterPro" id="IPR023395">
    <property type="entry name" value="MCP_dom_sf"/>
</dbReference>
<dbReference type="eggNOG" id="KOG0767">
    <property type="taxonomic scope" value="Eukaryota"/>
</dbReference>
<dbReference type="PaxDb" id="2850-Phatr22315"/>
<dbReference type="GO" id="GO:0005743">
    <property type="term" value="C:mitochondrial inner membrane"/>
    <property type="evidence" value="ECO:0007669"/>
    <property type="project" value="UniProtKB-SubCell"/>
</dbReference>
<keyword evidence="9 10" id="KW-0472">Membrane</keyword>
<dbReference type="InterPro" id="IPR018108">
    <property type="entry name" value="MCP_transmembrane"/>
</dbReference>
<keyword evidence="7" id="KW-1133">Transmembrane helix</keyword>
<dbReference type="SUPFAM" id="SSF103506">
    <property type="entry name" value="Mitochondrial carrier"/>
    <property type="match status" value="1"/>
</dbReference>
<dbReference type="Proteomes" id="UP000000759">
    <property type="component" value="Chromosome 16"/>
</dbReference>
<proteinExistence type="inferred from homology"/>
<evidence type="ECO:0000256" key="4">
    <source>
        <dbReference type="ARBA" id="ARBA00022692"/>
    </source>
</evidence>
<dbReference type="GO" id="GO:1990547">
    <property type="term" value="P:mitochondrial phosphate ion transmembrane transport"/>
    <property type="evidence" value="ECO:0007669"/>
    <property type="project" value="InterPro"/>
</dbReference>
<evidence type="ECO:0000256" key="2">
    <source>
        <dbReference type="ARBA" id="ARBA00006375"/>
    </source>
</evidence>
<keyword evidence="13" id="KW-1185">Reference proteome</keyword>
<dbReference type="GO" id="GO:0005315">
    <property type="term" value="F:phosphate transmembrane transporter activity"/>
    <property type="evidence" value="ECO:0007669"/>
    <property type="project" value="InterPro"/>
</dbReference>
<name>B7G6K2_PHATC</name>
<evidence type="ECO:0000256" key="11">
    <source>
        <dbReference type="RuleBase" id="RU000488"/>
    </source>
</evidence>
<evidence type="ECO:0000313" key="13">
    <source>
        <dbReference type="Proteomes" id="UP000000759"/>
    </source>
</evidence>
<reference evidence="12 13" key="1">
    <citation type="journal article" date="2008" name="Nature">
        <title>The Phaeodactylum genome reveals the evolutionary history of diatom genomes.</title>
        <authorList>
            <person name="Bowler C."/>
            <person name="Allen A.E."/>
            <person name="Badger J.H."/>
            <person name="Grimwood J."/>
            <person name="Jabbari K."/>
            <person name="Kuo A."/>
            <person name="Maheswari U."/>
            <person name="Martens C."/>
            <person name="Maumus F."/>
            <person name="Otillar R.P."/>
            <person name="Rayko E."/>
            <person name="Salamov A."/>
            <person name="Vandepoele K."/>
            <person name="Beszteri B."/>
            <person name="Gruber A."/>
            <person name="Heijde M."/>
            <person name="Katinka M."/>
            <person name="Mock T."/>
            <person name="Valentin K."/>
            <person name="Verret F."/>
            <person name="Berges J.A."/>
            <person name="Brownlee C."/>
            <person name="Cadoret J.P."/>
            <person name="Chiovitti A."/>
            <person name="Choi C.J."/>
            <person name="Coesel S."/>
            <person name="De Martino A."/>
            <person name="Detter J.C."/>
            <person name="Durkin C."/>
            <person name="Falciatore A."/>
            <person name="Fournet J."/>
            <person name="Haruta M."/>
            <person name="Huysman M.J."/>
            <person name="Jenkins B.D."/>
            <person name="Jiroutova K."/>
            <person name="Jorgensen R.E."/>
            <person name="Joubert Y."/>
            <person name="Kaplan A."/>
            <person name="Kroger N."/>
            <person name="Kroth P.G."/>
            <person name="La Roche J."/>
            <person name="Lindquist E."/>
            <person name="Lommer M."/>
            <person name="Martin-Jezequel V."/>
            <person name="Lopez P.J."/>
            <person name="Lucas S."/>
            <person name="Mangogna M."/>
            <person name="McGinnis K."/>
            <person name="Medlin L.K."/>
            <person name="Montsant A."/>
            <person name="Oudot-Le Secq M.P."/>
            <person name="Napoli C."/>
            <person name="Obornik M."/>
            <person name="Parker M.S."/>
            <person name="Petit J.L."/>
            <person name="Porcel B.M."/>
            <person name="Poulsen N."/>
            <person name="Robison M."/>
            <person name="Rychlewski L."/>
            <person name="Rynearson T.A."/>
            <person name="Schmutz J."/>
            <person name="Shapiro H."/>
            <person name="Siaut M."/>
            <person name="Stanley M."/>
            <person name="Sussman M.R."/>
            <person name="Taylor A.R."/>
            <person name="Vardi A."/>
            <person name="von Dassow P."/>
            <person name="Vyverman W."/>
            <person name="Willis A."/>
            <person name="Wyrwicz L.S."/>
            <person name="Rokhsar D.S."/>
            <person name="Weissenbach J."/>
            <person name="Armbrust E.V."/>
            <person name="Green B.R."/>
            <person name="Van de Peer Y."/>
            <person name="Grigoriev I.V."/>
        </authorList>
    </citation>
    <scope>NUCLEOTIDE SEQUENCE [LARGE SCALE GENOMIC DNA]</scope>
    <source>
        <strain evidence="12 13">CCAP 1055/1</strain>
    </source>
</reference>
<dbReference type="InterPro" id="IPR044677">
    <property type="entry name" value="SLC25A3/Pic2/Mir1-like"/>
</dbReference>
<evidence type="ECO:0000256" key="3">
    <source>
        <dbReference type="ARBA" id="ARBA00022448"/>
    </source>
</evidence>